<evidence type="ECO:0000259" key="9">
    <source>
        <dbReference type="Pfam" id="PF08546"/>
    </source>
</evidence>
<keyword evidence="2" id="KW-0521">NADP</keyword>
<comment type="similarity">
    <text evidence="4">Belongs to the COG6 family.</text>
</comment>
<dbReference type="Proteomes" id="UP000649617">
    <property type="component" value="Unassembled WGS sequence"/>
</dbReference>
<dbReference type="OrthoDB" id="10263751at2759"/>
<comment type="subunit">
    <text evidence="4">Component of the conserved oligomeric Golgi complex.</text>
</comment>
<feature type="domain" description="Ketopantoate reductase C-terminal" evidence="9">
    <location>
        <begin position="179"/>
        <end position="309"/>
    </location>
</feature>
<evidence type="ECO:0000313" key="11">
    <source>
        <dbReference type="Proteomes" id="UP000649617"/>
    </source>
</evidence>
<keyword evidence="3" id="KW-0560">Oxidoreductase</keyword>
<proteinExistence type="inferred from homology"/>
<dbReference type="PANTHER" id="PTHR43765">
    <property type="entry name" value="2-DEHYDROPANTOATE 2-REDUCTASE-RELATED"/>
    <property type="match status" value="1"/>
</dbReference>
<dbReference type="SUPFAM" id="SSF52833">
    <property type="entry name" value="Thioredoxin-like"/>
    <property type="match status" value="1"/>
</dbReference>
<dbReference type="EMBL" id="CAJNIZ010043603">
    <property type="protein sequence ID" value="CAE7663896.1"/>
    <property type="molecule type" value="Genomic_DNA"/>
</dbReference>
<keyword evidence="4" id="KW-0472">Membrane</keyword>
<dbReference type="InterPro" id="IPR013328">
    <property type="entry name" value="6PGD_dom2"/>
</dbReference>
<dbReference type="InterPro" id="IPR017937">
    <property type="entry name" value="Thioredoxin_CS"/>
</dbReference>
<dbReference type="Gene3D" id="3.40.50.720">
    <property type="entry name" value="NAD(P)-binding Rossmann-like Domain"/>
    <property type="match status" value="1"/>
</dbReference>
<dbReference type="GO" id="GO:0015031">
    <property type="term" value="P:protein transport"/>
    <property type="evidence" value="ECO:0007669"/>
    <property type="project" value="UniProtKB-KW"/>
</dbReference>
<evidence type="ECO:0000256" key="2">
    <source>
        <dbReference type="ARBA" id="ARBA00022857"/>
    </source>
</evidence>
<dbReference type="PANTHER" id="PTHR43765:SF2">
    <property type="entry name" value="2-DEHYDROPANTOATE 2-REDUCTASE"/>
    <property type="match status" value="1"/>
</dbReference>
<dbReference type="GO" id="GO:0050661">
    <property type="term" value="F:NADP binding"/>
    <property type="evidence" value="ECO:0007669"/>
    <property type="project" value="TreeGrafter"/>
</dbReference>
<evidence type="ECO:0000313" key="10">
    <source>
        <dbReference type="EMBL" id="CAE7663896.1"/>
    </source>
</evidence>
<evidence type="ECO:0000256" key="5">
    <source>
        <dbReference type="SAM" id="Coils"/>
    </source>
</evidence>
<gene>
    <name evidence="10" type="primary">COG6</name>
    <name evidence="10" type="ORF">SPIL2461_LOCUS18111</name>
</gene>
<dbReference type="GO" id="GO:0000139">
    <property type="term" value="C:Golgi membrane"/>
    <property type="evidence" value="ECO:0007669"/>
    <property type="project" value="UniProtKB-SubCell"/>
</dbReference>
<evidence type="ECO:0000259" key="6">
    <source>
        <dbReference type="Pfam" id="PF00085"/>
    </source>
</evidence>
<keyword evidence="4" id="KW-0333">Golgi apparatus</keyword>
<name>A0A812W5T5_SYMPI</name>
<evidence type="ECO:0000259" key="7">
    <source>
        <dbReference type="Pfam" id="PF02558"/>
    </source>
</evidence>
<dbReference type="Pfam" id="PF06419">
    <property type="entry name" value="COG6_N"/>
    <property type="match status" value="1"/>
</dbReference>
<protein>
    <recommendedName>
        <fullName evidence="4">Conserved oligomeric Golgi complex subunit 6</fullName>
        <shortName evidence="4">COG complex subunit 6</shortName>
    </recommendedName>
    <alternativeName>
        <fullName evidence="4">Component of oligomeric Golgi complex 6</fullName>
    </alternativeName>
</protein>
<dbReference type="Pfam" id="PF00085">
    <property type="entry name" value="Thioredoxin"/>
    <property type="match status" value="1"/>
</dbReference>
<feature type="domain" description="Ketopantoate reductase N-terminal" evidence="7">
    <location>
        <begin position="1"/>
        <end position="151"/>
    </location>
</feature>
<evidence type="ECO:0000259" key="8">
    <source>
        <dbReference type="Pfam" id="PF06419"/>
    </source>
</evidence>
<dbReference type="InterPro" id="IPR013332">
    <property type="entry name" value="KPR_N"/>
</dbReference>
<evidence type="ECO:0000256" key="1">
    <source>
        <dbReference type="ARBA" id="ARBA00007870"/>
    </source>
</evidence>
<reference evidence="10" key="1">
    <citation type="submission" date="2021-02" db="EMBL/GenBank/DDBJ databases">
        <authorList>
            <person name="Dougan E. K."/>
            <person name="Rhodes N."/>
            <person name="Thang M."/>
            <person name="Chan C."/>
        </authorList>
    </citation>
    <scope>NUCLEOTIDE SEQUENCE</scope>
</reference>
<comment type="similarity">
    <text evidence="1">Belongs to the ketopantoate reductase family.</text>
</comment>
<evidence type="ECO:0000256" key="3">
    <source>
        <dbReference type="ARBA" id="ARBA00023002"/>
    </source>
</evidence>
<dbReference type="Gene3D" id="1.10.1040.10">
    <property type="entry name" value="N-(1-d-carboxylethyl)-l-norvaline Dehydrogenase, domain 2"/>
    <property type="match status" value="1"/>
</dbReference>
<dbReference type="InterPro" id="IPR036249">
    <property type="entry name" value="Thioredoxin-like_sf"/>
</dbReference>
<dbReference type="InterPro" id="IPR008927">
    <property type="entry name" value="6-PGluconate_DH-like_C_sf"/>
</dbReference>
<dbReference type="Pfam" id="PF08546">
    <property type="entry name" value="ApbA_C"/>
    <property type="match status" value="1"/>
</dbReference>
<feature type="domain" description="Thioredoxin" evidence="6">
    <location>
        <begin position="315"/>
        <end position="413"/>
    </location>
</feature>
<dbReference type="InterPro" id="IPR050838">
    <property type="entry name" value="Ketopantoate_reductase"/>
</dbReference>
<keyword evidence="4" id="KW-0653">Protein transport</keyword>
<dbReference type="Pfam" id="PF02558">
    <property type="entry name" value="ApbA"/>
    <property type="match status" value="1"/>
</dbReference>
<dbReference type="GO" id="GO:0008677">
    <property type="term" value="F:2-dehydropantoate 2-reductase activity"/>
    <property type="evidence" value="ECO:0007669"/>
    <property type="project" value="InterPro"/>
</dbReference>
<dbReference type="SUPFAM" id="SSF48179">
    <property type="entry name" value="6-phosphogluconate dehydrogenase C-terminal domain-like"/>
    <property type="match status" value="1"/>
</dbReference>
<dbReference type="PROSITE" id="PS00194">
    <property type="entry name" value="THIOREDOXIN_1"/>
    <property type="match status" value="1"/>
</dbReference>
<dbReference type="NCBIfam" id="TIGR00745">
    <property type="entry name" value="apbA_panE"/>
    <property type="match status" value="1"/>
</dbReference>
<evidence type="ECO:0000256" key="4">
    <source>
        <dbReference type="RuleBase" id="RU365075"/>
    </source>
</evidence>
<feature type="coiled-coil region" evidence="5">
    <location>
        <begin position="503"/>
        <end position="530"/>
    </location>
</feature>
<feature type="domain" description="Conserved oligomeric complex COG6 N-terminal" evidence="8">
    <location>
        <begin position="462"/>
        <end position="574"/>
    </location>
</feature>
<dbReference type="AlphaFoldDB" id="A0A812W5T5"/>
<dbReference type="GO" id="GO:0015940">
    <property type="term" value="P:pantothenate biosynthetic process"/>
    <property type="evidence" value="ECO:0007669"/>
    <property type="project" value="InterPro"/>
</dbReference>
<dbReference type="InterPro" id="IPR013752">
    <property type="entry name" value="KPA_reductase"/>
</dbReference>
<comment type="caution">
    <text evidence="10">The sequence shown here is derived from an EMBL/GenBank/DDBJ whole genome shotgun (WGS) entry which is preliminary data.</text>
</comment>
<keyword evidence="4" id="KW-0813">Transport</keyword>
<dbReference type="InterPro" id="IPR013766">
    <property type="entry name" value="Thioredoxin_domain"/>
</dbReference>
<dbReference type="Gene3D" id="3.40.30.10">
    <property type="entry name" value="Glutaredoxin"/>
    <property type="match status" value="1"/>
</dbReference>
<comment type="function">
    <text evidence="4">Required for normal Golgi function.</text>
</comment>
<dbReference type="SUPFAM" id="SSF51735">
    <property type="entry name" value="NAD(P)-binding Rossmann-fold domains"/>
    <property type="match status" value="1"/>
</dbReference>
<dbReference type="InterPro" id="IPR036291">
    <property type="entry name" value="NAD(P)-bd_dom_sf"/>
</dbReference>
<comment type="subcellular location">
    <subcellularLocation>
        <location evidence="4">Golgi apparatus membrane</location>
        <topology evidence="4">Peripheral membrane protein</topology>
    </subcellularLocation>
</comment>
<organism evidence="10 11">
    <name type="scientific">Symbiodinium pilosum</name>
    <name type="common">Dinoflagellate</name>
    <dbReference type="NCBI Taxonomy" id="2952"/>
    <lineage>
        <taxon>Eukaryota</taxon>
        <taxon>Sar</taxon>
        <taxon>Alveolata</taxon>
        <taxon>Dinophyceae</taxon>
        <taxon>Suessiales</taxon>
        <taxon>Symbiodiniaceae</taxon>
        <taxon>Symbiodinium</taxon>
    </lineage>
</organism>
<accession>A0A812W5T5</accession>
<dbReference type="InterPro" id="IPR048368">
    <property type="entry name" value="COG6_N"/>
</dbReference>
<sequence length="639" mass="70363">MGCLWAAALARAGTETRLLLRPGAAKLTMCHSGKALLRVQGCQDLETMSVAVPIEEVSGSGVSGADVGELVVVTKAYSAMRALETLAPRLRRDAVIVVLCNGALALHEQIVKTACLDNTQLILGITTHGAWSRGPFEVVHAGRGQTRFGTLGAVQPELYKSTLKRLETAGLGAVDEGPNIERSLWLKLAANAAINPLTALEEKPNGFILSCAHARKHVSQICREVSALADTLLRSRGSALQLSAEDLEDFVLQTVRETAENRSSMMQDVQAGRPTEIDFLNGWVSSKSQEMGMEAEVNTRTTSMIQAKEDGFDVEDFKAQIHKEGCKKLHIVDVYTAWCGPCLSIVPTFKNLQLNVDAFEDRCTITQADRNVLPEFEERFPETSKPRFLFYKGGEEVMQIEGLKAPEILKFIEENLPAIETEAQPAASAAANSASAHLTKKIQKALTLRIDSQQSRDALKCLSGFFSENTVHTRRNLRSSIEGENLFLHKEFVNAFGALESQLEGLDRLVDRLDGAVQRATNQLKASRSETQASLEKAAALRKESVSIELKQQVLDKFLTRFRLSEADTQVVRSGDRPLDDDFFTAFERLEQVRANARHMLSTSGQQTSGVDILHETSEVLEASYERMFVWESTSEVPE</sequence>
<keyword evidence="5" id="KW-0175">Coiled coil</keyword>
<dbReference type="GO" id="GO:0017119">
    <property type="term" value="C:Golgi transport complex"/>
    <property type="evidence" value="ECO:0007669"/>
    <property type="project" value="UniProtKB-UniRule"/>
</dbReference>
<dbReference type="GO" id="GO:0006891">
    <property type="term" value="P:intra-Golgi vesicle-mediated transport"/>
    <property type="evidence" value="ECO:0007669"/>
    <property type="project" value="UniProtKB-UniRule"/>
</dbReference>
<keyword evidence="11" id="KW-1185">Reference proteome</keyword>
<dbReference type="InterPro" id="IPR003710">
    <property type="entry name" value="ApbA"/>
</dbReference>